<dbReference type="EMBL" id="CP182909">
    <property type="protein sequence ID" value="XPM63872.1"/>
    <property type="molecule type" value="Genomic_DNA"/>
</dbReference>
<dbReference type="Proteomes" id="UP000095472">
    <property type="component" value="Chromosome"/>
</dbReference>
<gene>
    <name evidence="1" type="ORF">BH720_032785</name>
</gene>
<organism evidence="1 2">
    <name type="scientific">Desertifilum tharense IPPAS B-1220</name>
    <dbReference type="NCBI Taxonomy" id="1781255"/>
    <lineage>
        <taxon>Bacteria</taxon>
        <taxon>Bacillati</taxon>
        <taxon>Cyanobacteriota</taxon>
        <taxon>Cyanophyceae</taxon>
        <taxon>Desertifilales</taxon>
        <taxon>Desertifilaceae</taxon>
        <taxon>Desertifilum</taxon>
    </lineage>
</organism>
<keyword evidence="2" id="KW-1185">Reference proteome</keyword>
<evidence type="ECO:0000313" key="1">
    <source>
        <dbReference type="EMBL" id="XPM63872.1"/>
    </source>
</evidence>
<proteinExistence type="predicted"/>
<accession>A0ACD5GT40</accession>
<reference evidence="1 2" key="1">
    <citation type="journal article" date="2016" name="Genome Announc.">
        <title>Draft Genome Sequence of the Thermotolerant Cyanobacterium Desertifilum sp. IPPAS B-1220.</title>
        <authorList>
            <person name="Mironov K.S."/>
            <person name="Sinetova M.A."/>
            <person name="Bolatkhan K."/>
            <person name="Zayadan B.K."/>
            <person name="Ustinova V.V."/>
            <person name="Kupriyanova E.V."/>
            <person name="Skrypnik A.N."/>
            <person name="Gogoleva N.E."/>
            <person name="Gogolev Y.V."/>
            <person name="Los D.A."/>
        </authorList>
    </citation>
    <scope>NUCLEOTIDE SEQUENCE [LARGE SCALE GENOMIC DNA]</scope>
    <source>
        <strain evidence="1 2">IPPAS B-1220</strain>
    </source>
</reference>
<evidence type="ECO:0000313" key="2">
    <source>
        <dbReference type="Proteomes" id="UP000095472"/>
    </source>
</evidence>
<sequence length="56" mass="6182">MKSKFSQGVATTLTNLVVTSAVVVGFMTLFWMTPHLEAIALFPLQLNPIMSLCRNL</sequence>
<name>A0ACD5GT40_9CYAN</name>
<protein>
    <submittedName>
        <fullName evidence="1">Uncharacterized protein</fullName>
    </submittedName>
</protein>